<evidence type="ECO:0000313" key="9">
    <source>
        <dbReference type="EMBL" id="MDT3426877.1"/>
    </source>
</evidence>
<dbReference type="PANTHER" id="PTHR43727">
    <property type="entry name" value="DIAMINOPIMELATE DECARBOXYLASE"/>
    <property type="match status" value="1"/>
</dbReference>
<dbReference type="CDD" id="cd06828">
    <property type="entry name" value="PLPDE_III_DapDC"/>
    <property type="match status" value="1"/>
</dbReference>
<evidence type="ECO:0000313" key="10">
    <source>
        <dbReference type="Proteomes" id="UP001248709"/>
    </source>
</evidence>
<feature type="binding site" evidence="5">
    <location>
        <begin position="291"/>
        <end position="294"/>
    </location>
    <ligand>
        <name>pyridoxal 5'-phosphate</name>
        <dbReference type="ChEBI" id="CHEBI:597326"/>
    </ligand>
</feature>
<dbReference type="InterPro" id="IPR022644">
    <property type="entry name" value="De-COase2_N"/>
</dbReference>
<keyword evidence="10" id="KW-1185">Reference proteome</keyword>
<comment type="pathway">
    <text evidence="5 7">Amino-acid biosynthesis; L-lysine biosynthesis via DAP pathway; L-lysine from DL-2,6-diaminopimelate: step 1/1.</text>
</comment>
<evidence type="ECO:0000256" key="2">
    <source>
        <dbReference type="ARBA" id="ARBA00022793"/>
    </source>
</evidence>
<comment type="function">
    <text evidence="5">Specifically catalyzes the decarboxylation of meso-diaminopimelate (meso-DAP) to L-lysine.</text>
</comment>
<reference evidence="9 10" key="1">
    <citation type="submission" date="2023-07" db="EMBL/GenBank/DDBJ databases">
        <title>Genomic Encyclopedia of Type Strains, Phase IV (KMG-IV): sequencing the most valuable type-strain genomes for metagenomic binning, comparative biology and taxonomic classification.</title>
        <authorList>
            <person name="Goeker M."/>
        </authorList>
    </citation>
    <scope>NUCLEOTIDE SEQUENCE [LARGE SCALE GENOMIC DNA]</scope>
    <source>
        <strain evidence="9 10">T98</strain>
    </source>
</reference>
<comment type="subunit">
    <text evidence="5">Homodimer.</text>
</comment>
<evidence type="ECO:0000259" key="8">
    <source>
        <dbReference type="Pfam" id="PF02784"/>
    </source>
</evidence>
<dbReference type="Proteomes" id="UP001248709">
    <property type="component" value="Unassembled WGS sequence"/>
</dbReference>
<keyword evidence="2 5" id="KW-0210">Decarboxylase</keyword>
<dbReference type="NCBIfam" id="TIGR01048">
    <property type="entry name" value="lysA"/>
    <property type="match status" value="1"/>
</dbReference>
<feature type="binding site" evidence="5">
    <location>
        <position position="363"/>
    </location>
    <ligand>
        <name>substrate</name>
    </ligand>
</feature>
<dbReference type="SUPFAM" id="SSF51419">
    <property type="entry name" value="PLP-binding barrel"/>
    <property type="match status" value="1"/>
</dbReference>
<comment type="similarity">
    <text evidence="5">Belongs to the Orn/Lys/Arg decarboxylase class-II family. LysA subfamily.</text>
</comment>
<dbReference type="PRINTS" id="PR01179">
    <property type="entry name" value="ODADCRBXLASE"/>
</dbReference>
<dbReference type="GO" id="GO:0008836">
    <property type="term" value="F:diaminopimelate decarboxylase activity"/>
    <property type="evidence" value="ECO:0007669"/>
    <property type="project" value="UniProtKB-EC"/>
</dbReference>
<evidence type="ECO:0000256" key="5">
    <source>
        <dbReference type="HAMAP-Rule" id="MF_02120"/>
    </source>
</evidence>
<feature type="binding site" evidence="5">
    <location>
        <position position="391"/>
    </location>
    <ligand>
        <name>substrate</name>
    </ligand>
</feature>
<dbReference type="PANTHER" id="PTHR43727:SF2">
    <property type="entry name" value="GROUP IV DECARBOXYLASE"/>
    <property type="match status" value="1"/>
</dbReference>
<dbReference type="SUPFAM" id="SSF50621">
    <property type="entry name" value="Alanine racemase C-terminal domain-like"/>
    <property type="match status" value="1"/>
</dbReference>
<feature type="binding site" evidence="5">
    <location>
        <position position="294"/>
    </location>
    <ligand>
        <name>substrate</name>
    </ligand>
</feature>
<sequence length="444" mass="48019">MFLHGTSRINDAGHLEIGGCDVTELKAEYGTPLYIMDEQLIRRRCREYMDAFAASGLGFQVAYASKAFSVMAMCRLADEEGLSLDVVSDGELYTALQAGFPPERIHFHGNNKTPFEIEMALDAGIGCFVVDNFVELDLLQAIAASKRVNVNILLRVTPGVEAHAHHAYAATGQTDSKFGFDIGNGTAFEAVQQSSAKENLTLLGVHSHIGSQIFETEGFEMAVERVADFARRVKEELNTEFSVVNLGGGFGIRYTEGDTPLHVSEYVAAITGAVKKFFAGIGAKLPEIWVEPGRSIVGDAGTTLYTVGTNKTIPGVRKYVAVDGGMGDNPRPALYESKYEALLANRANDPAVETVSIAGKCCESGDMLIWDVELPETKSGDLLAVACTGAYNYSMASNYNRIARPAVVFVQNGQSDLVVKRESHSDLIANDIVPERIAKQPVTK</sequence>
<dbReference type="InterPro" id="IPR002986">
    <property type="entry name" value="DAP_deCOOHase_LysA"/>
</dbReference>
<dbReference type="EMBL" id="JAUSUY010000008">
    <property type="protein sequence ID" value="MDT3426877.1"/>
    <property type="molecule type" value="Genomic_DNA"/>
</dbReference>
<feature type="modified residue" description="N6-(pyridoxal phosphate)lysine" evidence="5">
    <location>
        <position position="66"/>
    </location>
</feature>
<evidence type="ECO:0000256" key="7">
    <source>
        <dbReference type="RuleBase" id="RU003738"/>
    </source>
</evidence>
<accession>A0ABU3H7S0</accession>
<proteinExistence type="inferred from homology"/>
<dbReference type="EC" id="4.1.1.20" evidence="5 6"/>
<feature type="binding site" evidence="5">
    <location>
        <position position="331"/>
    </location>
    <ligand>
        <name>substrate</name>
    </ligand>
</feature>
<keyword evidence="3 5" id="KW-0663">Pyridoxal phosphate</keyword>
<dbReference type="InterPro" id="IPR000183">
    <property type="entry name" value="Orn/DAP/Arg_de-COase"/>
</dbReference>
<feature type="domain" description="Orn/DAP/Arg decarboxylase 2 N-terminal" evidence="8">
    <location>
        <begin position="40"/>
        <end position="297"/>
    </location>
</feature>
<comment type="cofactor">
    <cofactor evidence="1 5 7">
        <name>pyridoxal 5'-phosphate</name>
        <dbReference type="ChEBI" id="CHEBI:597326"/>
    </cofactor>
</comment>
<dbReference type="Pfam" id="PF02784">
    <property type="entry name" value="Orn_Arg_deC_N"/>
    <property type="match status" value="1"/>
</dbReference>
<dbReference type="InterPro" id="IPR029066">
    <property type="entry name" value="PLP-binding_barrel"/>
</dbReference>
<gene>
    <name evidence="5" type="primary">lysA</name>
    <name evidence="9" type="ORF">J2Z22_002411</name>
</gene>
<evidence type="ECO:0000256" key="4">
    <source>
        <dbReference type="ARBA" id="ARBA00023239"/>
    </source>
</evidence>
<evidence type="ECO:0000256" key="1">
    <source>
        <dbReference type="ARBA" id="ARBA00001933"/>
    </source>
</evidence>
<dbReference type="HAMAP" id="MF_02120">
    <property type="entry name" value="LysA"/>
    <property type="match status" value="1"/>
</dbReference>
<feature type="binding site" evidence="5">
    <location>
        <position position="249"/>
    </location>
    <ligand>
        <name>pyridoxal 5'-phosphate</name>
        <dbReference type="ChEBI" id="CHEBI:597326"/>
    </ligand>
</feature>
<protein>
    <recommendedName>
        <fullName evidence="5 6">Diaminopimelate decarboxylase</fullName>
        <shortName evidence="5">DAP decarboxylase</shortName>
        <shortName evidence="5">DAPDC</shortName>
        <ecNumber evidence="5 6">4.1.1.20</ecNumber>
    </recommendedName>
</protein>
<dbReference type="PRINTS" id="PR01181">
    <property type="entry name" value="DAPDCRBXLASE"/>
</dbReference>
<keyword evidence="4 5" id="KW-0456">Lyase</keyword>
<feature type="binding site" evidence="5">
    <location>
        <position position="335"/>
    </location>
    <ligand>
        <name>substrate</name>
    </ligand>
</feature>
<evidence type="ECO:0000256" key="6">
    <source>
        <dbReference type="NCBIfam" id="TIGR01048"/>
    </source>
</evidence>
<name>A0ABU3H7S0_9BACL</name>
<organism evidence="9 10">
    <name type="scientific">Paenibacillus forsythiae</name>
    <dbReference type="NCBI Taxonomy" id="365616"/>
    <lineage>
        <taxon>Bacteria</taxon>
        <taxon>Bacillati</taxon>
        <taxon>Bacillota</taxon>
        <taxon>Bacilli</taxon>
        <taxon>Bacillales</taxon>
        <taxon>Paenibacillaceae</taxon>
        <taxon>Paenibacillus</taxon>
    </lineage>
</organism>
<keyword evidence="5" id="KW-0028">Amino-acid biosynthesis</keyword>
<dbReference type="InterPro" id="IPR009006">
    <property type="entry name" value="Ala_racemase/Decarboxylase_C"/>
</dbReference>
<keyword evidence="5 7" id="KW-0457">Lysine biosynthesis</keyword>
<dbReference type="Gene3D" id="3.20.20.10">
    <property type="entry name" value="Alanine racemase"/>
    <property type="match status" value="1"/>
</dbReference>
<dbReference type="Gene3D" id="2.40.37.10">
    <property type="entry name" value="Lyase, Ornithine Decarboxylase, Chain A, domain 1"/>
    <property type="match status" value="1"/>
</dbReference>
<evidence type="ECO:0000256" key="3">
    <source>
        <dbReference type="ARBA" id="ARBA00022898"/>
    </source>
</evidence>
<feature type="binding site" evidence="5">
    <location>
        <position position="391"/>
    </location>
    <ligand>
        <name>pyridoxal 5'-phosphate</name>
        <dbReference type="ChEBI" id="CHEBI:597326"/>
    </ligand>
</feature>
<dbReference type="RefSeq" id="WP_025697630.1">
    <property type="nucleotide sequence ID" value="NZ_JAUSUY010000008.1"/>
</dbReference>
<comment type="caution">
    <text evidence="9">The sequence shown here is derived from an EMBL/GenBank/DDBJ whole genome shotgun (WGS) entry which is preliminary data.</text>
</comment>
<comment type="catalytic activity">
    <reaction evidence="5 7">
        <text>meso-2,6-diaminopimelate + H(+) = L-lysine + CO2</text>
        <dbReference type="Rhea" id="RHEA:15101"/>
        <dbReference type="ChEBI" id="CHEBI:15378"/>
        <dbReference type="ChEBI" id="CHEBI:16526"/>
        <dbReference type="ChEBI" id="CHEBI:32551"/>
        <dbReference type="ChEBI" id="CHEBI:57791"/>
        <dbReference type="EC" id="4.1.1.20"/>
    </reaction>
</comment>